<dbReference type="PANTHER" id="PTHR11571:SF263">
    <property type="entry name" value="GLUTATHIONE S-TRANSFERASE"/>
    <property type="match status" value="1"/>
</dbReference>
<dbReference type="InterPro" id="IPR050213">
    <property type="entry name" value="GST_superfamily"/>
</dbReference>
<feature type="domain" description="GST N-terminal" evidence="1">
    <location>
        <begin position="15"/>
        <end position="101"/>
    </location>
</feature>
<proteinExistence type="predicted"/>
<protein>
    <recommendedName>
        <fullName evidence="5">Glutathione S-transferase</fullName>
    </recommendedName>
</protein>
<evidence type="ECO:0000313" key="3">
    <source>
        <dbReference type="EMBL" id="KAK8040169.1"/>
    </source>
</evidence>
<dbReference type="SUPFAM" id="SSF47616">
    <property type="entry name" value="GST C-terminal domain-like"/>
    <property type="match status" value="1"/>
</dbReference>
<dbReference type="PANTHER" id="PTHR11571">
    <property type="entry name" value="GLUTATHIONE S-TRANSFERASE"/>
    <property type="match status" value="1"/>
</dbReference>
<gene>
    <name evidence="3" type="ORF">PG993_008580</name>
</gene>
<evidence type="ECO:0008006" key="5">
    <source>
        <dbReference type="Google" id="ProtNLM"/>
    </source>
</evidence>
<dbReference type="InterPro" id="IPR004045">
    <property type="entry name" value="Glutathione_S-Trfase_N"/>
</dbReference>
<accession>A0ABR1T0R9</accession>
<dbReference type="InterPro" id="IPR010987">
    <property type="entry name" value="Glutathione-S-Trfase_C-like"/>
</dbReference>
<dbReference type="CDD" id="cd03192">
    <property type="entry name" value="GST_C_Sigma_like"/>
    <property type="match status" value="1"/>
</dbReference>
<reference evidence="3 4" key="1">
    <citation type="submission" date="2023-01" db="EMBL/GenBank/DDBJ databases">
        <title>Analysis of 21 Apiospora genomes using comparative genomics revels a genus with tremendous synthesis potential of carbohydrate active enzymes and secondary metabolites.</title>
        <authorList>
            <person name="Sorensen T."/>
        </authorList>
    </citation>
    <scope>NUCLEOTIDE SEQUENCE [LARGE SCALE GENOMIC DNA]</scope>
    <source>
        <strain evidence="3 4">CBS 33761</strain>
    </source>
</reference>
<dbReference type="InterPro" id="IPR004046">
    <property type="entry name" value="GST_C"/>
</dbReference>
<evidence type="ECO:0000259" key="1">
    <source>
        <dbReference type="PROSITE" id="PS50404"/>
    </source>
</evidence>
<dbReference type="SUPFAM" id="SSF52833">
    <property type="entry name" value="Thioredoxin-like"/>
    <property type="match status" value="1"/>
</dbReference>
<dbReference type="Gene3D" id="3.40.30.10">
    <property type="entry name" value="Glutaredoxin"/>
    <property type="match status" value="1"/>
</dbReference>
<dbReference type="InterPro" id="IPR036282">
    <property type="entry name" value="Glutathione-S-Trfase_C_sf"/>
</dbReference>
<comment type="caution">
    <text evidence="3">The sequence shown here is derived from an EMBL/GenBank/DDBJ whole genome shotgun (WGS) entry which is preliminary data.</text>
</comment>
<name>A0ABR1T0R9_9PEZI</name>
<dbReference type="Gene3D" id="1.20.1050.10">
    <property type="match status" value="1"/>
</dbReference>
<keyword evidence="4" id="KW-1185">Reference proteome</keyword>
<dbReference type="PROSITE" id="PS50404">
    <property type="entry name" value="GST_NTER"/>
    <property type="match status" value="1"/>
</dbReference>
<dbReference type="InterPro" id="IPR036249">
    <property type="entry name" value="Thioredoxin-like_sf"/>
</dbReference>
<organism evidence="3 4">
    <name type="scientific">Apiospora rasikravindrae</name>
    <dbReference type="NCBI Taxonomy" id="990691"/>
    <lineage>
        <taxon>Eukaryota</taxon>
        <taxon>Fungi</taxon>
        <taxon>Dikarya</taxon>
        <taxon>Ascomycota</taxon>
        <taxon>Pezizomycotina</taxon>
        <taxon>Sordariomycetes</taxon>
        <taxon>Xylariomycetidae</taxon>
        <taxon>Amphisphaeriales</taxon>
        <taxon>Apiosporaceae</taxon>
        <taxon>Apiospora</taxon>
    </lineage>
</organism>
<evidence type="ECO:0000313" key="4">
    <source>
        <dbReference type="Proteomes" id="UP001444661"/>
    </source>
</evidence>
<dbReference type="Pfam" id="PF14497">
    <property type="entry name" value="GST_C_3"/>
    <property type="match status" value="1"/>
</dbReference>
<dbReference type="EMBL" id="JAQQWK010000006">
    <property type="protein sequence ID" value="KAK8040169.1"/>
    <property type="molecule type" value="Genomic_DNA"/>
</dbReference>
<dbReference type="Proteomes" id="UP001444661">
    <property type="component" value="Unassembled WGS sequence"/>
</dbReference>
<evidence type="ECO:0000259" key="2">
    <source>
        <dbReference type="PROSITE" id="PS50405"/>
    </source>
</evidence>
<feature type="domain" description="GST C-terminal" evidence="2">
    <location>
        <begin position="105"/>
        <end position="244"/>
    </location>
</feature>
<dbReference type="PROSITE" id="PS50405">
    <property type="entry name" value="GST_CTER"/>
    <property type="match status" value="1"/>
</dbReference>
<sequence length="258" mass="29141">MSAAKRQKTSKDGVPYELIYWPGIPGRGEHIRLALEETGAQYTDTAHQGPDPVLSMIGESNLGDDVNPPYLAPPMLRHGDLVLSQTPNILMYLAPRLGLAGPAEDEDAIYRLNALVLTALDGLSNEVHDCHHPIAVGLYYEDQKDESLRRTRDYVANRLPKFLGYFEKVLKGKASGEGPWLYGGRLTYADLVLFHCVDGLKFMFPKAMKAMEKEHKGVFELYEAVKTRPKIQEYLASDRRQPYSQGIYRHYDELDITE</sequence>